<name>A0A0G0H5U9_9BACT</name>
<dbReference type="GO" id="GO:0005886">
    <property type="term" value="C:plasma membrane"/>
    <property type="evidence" value="ECO:0007669"/>
    <property type="project" value="UniProtKB-SubCell"/>
</dbReference>
<proteinExistence type="predicted"/>
<sequence>MSESNIKAGFWIRFVAALIDGLILMAVGFVLGGLLKNNQFLSTLIGALYYIGFWVKNDGMTPGKKVMKLKVVRVDGKPIDWMTAILRYIGYIVSAIPLLLGFIWVAFDKNKQGFHDKIAGTYVVKV</sequence>
<comment type="caution">
    <text evidence="8">The sequence shown here is derived from an EMBL/GenBank/DDBJ whole genome shotgun (WGS) entry which is preliminary data.</text>
</comment>
<feature type="transmembrane region" description="Helical" evidence="6">
    <location>
        <begin position="88"/>
        <end position="107"/>
    </location>
</feature>
<dbReference type="PANTHER" id="PTHR36115">
    <property type="entry name" value="PROLINE-RICH ANTIGEN HOMOLOG-RELATED"/>
    <property type="match status" value="1"/>
</dbReference>
<organism evidence="8 9">
    <name type="scientific">Candidatus Roizmanbacteria bacterium GW2011_GWA2_37_7</name>
    <dbReference type="NCBI Taxonomy" id="1618481"/>
    <lineage>
        <taxon>Bacteria</taxon>
        <taxon>Candidatus Roizmaniibacteriota</taxon>
    </lineage>
</organism>
<feature type="transmembrane region" description="Helical" evidence="6">
    <location>
        <begin position="12"/>
        <end position="32"/>
    </location>
</feature>
<evidence type="ECO:0000256" key="4">
    <source>
        <dbReference type="ARBA" id="ARBA00022989"/>
    </source>
</evidence>
<evidence type="ECO:0000313" key="8">
    <source>
        <dbReference type="EMBL" id="KKQ38608.1"/>
    </source>
</evidence>
<dbReference type="Proteomes" id="UP000034471">
    <property type="component" value="Unassembled WGS sequence"/>
</dbReference>
<dbReference type="InterPro" id="IPR051791">
    <property type="entry name" value="Pra-immunoreactive"/>
</dbReference>
<evidence type="ECO:0000256" key="6">
    <source>
        <dbReference type="SAM" id="Phobius"/>
    </source>
</evidence>
<keyword evidence="5 6" id="KW-0472">Membrane</keyword>
<keyword evidence="2" id="KW-1003">Cell membrane</keyword>
<dbReference type="PANTHER" id="PTHR36115:SF4">
    <property type="entry name" value="MEMBRANE PROTEIN"/>
    <property type="match status" value="1"/>
</dbReference>
<evidence type="ECO:0000259" key="7">
    <source>
        <dbReference type="Pfam" id="PF06271"/>
    </source>
</evidence>
<evidence type="ECO:0000313" key="9">
    <source>
        <dbReference type="Proteomes" id="UP000034471"/>
    </source>
</evidence>
<comment type="subcellular location">
    <subcellularLocation>
        <location evidence="1">Cell membrane</location>
        <topology evidence="1">Multi-pass membrane protein</topology>
    </subcellularLocation>
</comment>
<evidence type="ECO:0000256" key="1">
    <source>
        <dbReference type="ARBA" id="ARBA00004651"/>
    </source>
</evidence>
<keyword evidence="4 6" id="KW-1133">Transmembrane helix</keyword>
<dbReference type="InterPro" id="IPR010432">
    <property type="entry name" value="RDD"/>
</dbReference>
<feature type="domain" description="RDD" evidence="7">
    <location>
        <begin position="8"/>
        <end position="120"/>
    </location>
</feature>
<accession>A0A0G0H5U9</accession>
<dbReference type="EMBL" id="LBTJ01000007">
    <property type="protein sequence ID" value="KKQ38608.1"/>
    <property type="molecule type" value="Genomic_DNA"/>
</dbReference>
<dbReference type="STRING" id="1618481.US54_C0007G0028"/>
<keyword evidence="3 6" id="KW-0812">Transmembrane</keyword>
<protein>
    <submittedName>
        <fullName evidence="8">RDD family protein</fullName>
    </submittedName>
</protein>
<reference evidence="8 9" key="1">
    <citation type="journal article" date="2015" name="Nature">
        <title>rRNA introns, odd ribosomes, and small enigmatic genomes across a large radiation of phyla.</title>
        <authorList>
            <person name="Brown C.T."/>
            <person name="Hug L.A."/>
            <person name="Thomas B.C."/>
            <person name="Sharon I."/>
            <person name="Castelle C.J."/>
            <person name="Singh A."/>
            <person name="Wilkins M.J."/>
            <person name="Williams K.H."/>
            <person name="Banfield J.F."/>
        </authorList>
    </citation>
    <scope>NUCLEOTIDE SEQUENCE [LARGE SCALE GENOMIC DNA]</scope>
</reference>
<dbReference type="Pfam" id="PF06271">
    <property type="entry name" value="RDD"/>
    <property type="match status" value="1"/>
</dbReference>
<evidence type="ECO:0000256" key="2">
    <source>
        <dbReference type="ARBA" id="ARBA00022475"/>
    </source>
</evidence>
<dbReference type="AlphaFoldDB" id="A0A0G0H5U9"/>
<gene>
    <name evidence="8" type="ORF">US54_C0007G0028</name>
</gene>
<evidence type="ECO:0000256" key="5">
    <source>
        <dbReference type="ARBA" id="ARBA00023136"/>
    </source>
</evidence>
<dbReference type="PATRIC" id="fig|1618481.3.peg.227"/>
<evidence type="ECO:0000256" key="3">
    <source>
        <dbReference type="ARBA" id="ARBA00022692"/>
    </source>
</evidence>
<feature type="transmembrane region" description="Helical" evidence="6">
    <location>
        <begin position="38"/>
        <end position="55"/>
    </location>
</feature>